<dbReference type="OrthoDB" id="7375547at2"/>
<dbReference type="AlphaFoldDB" id="A0A5M6ITF2"/>
<dbReference type="Proteomes" id="UP000325255">
    <property type="component" value="Unassembled WGS sequence"/>
</dbReference>
<evidence type="ECO:0000313" key="2">
    <source>
        <dbReference type="Proteomes" id="UP000325255"/>
    </source>
</evidence>
<comment type="caution">
    <text evidence="1">The sequence shown here is derived from an EMBL/GenBank/DDBJ whole genome shotgun (WGS) entry which is preliminary data.</text>
</comment>
<evidence type="ECO:0000313" key="1">
    <source>
        <dbReference type="EMBL" id="KAA5611593.1"/>
    </source>
</evidence>
<organism evidence="1 2">
    <name type="scientific">Rhodovastum atsumiense</name>
    <dbReference type="NCBI Taxonomy" id="504468"/>
    <lineage>
        <taxon>Bacteria</taxon>
        <taxon>Pseudomonadati</taxon>
        <taxon>Pseudomonadota</taxon>
        <taxon>Alphaproteobacteria</taxon>
        <taxon>Acetobacterales</taxon>
        <taxon>Acetobacteraceae</taxon>
        <taxon>Rhodovastum</taxon>
    </lineage>
</organism>
<sequence>MDERAARRDEELLSGVPEWVALGVVLKASPSEDGGNRFLYFEASNEDPDHQGEIVLQKALADSSDYYIRHGNVDLSHYTILGPKAGIPNHYDYEVGRPVAVRIDGNRTFVKAQLYTGSSPMARNANMVWDSLTKQQPPAKWFASVGGAVLAKSVRFDPKSQNRVAVVERVRWNNTALDRCPVNKSVPEVSVAPVGTFAKSLGGFIFTKSDGGAPAGLVAGYGTDSASLTGGAALRHQSLEPRVQSYWDFRDRIASDVRAKRVPPSVEALTDHAISAYGLAYDEAADWTERFLGDLRTALSKRKAR</sequence>
<name>A0A5M6ITF2_9PROT</name>
<proteinExistence type="predicted"/>
<dbReference type="EMBL" id="VWPK01000019">
    <property type="protein sequence ID" value="KAA5611593.1"/>
    <property type="molecule type" value="Genomic_DNA"/>
</dbReference>
<reference evidence="1 2" key="1">
    <citation type="submission" date="2019-09" db="EMBL/GenBank/DDBJ databases">
        <title>Genome sequence of Rhodovastum atsumiense, a diverse member of the Acetobacteraceae family of non-sulfur purple photosynthetic bacteria.</title>
        <authorList>
            <person name="Meyer T."/>
            <person name="Kyndt J."/>
        </authorList>
    </citation>
    <scope>NUCLEOTIDE SEQUENCE [LARGE SCALE GENOMIC DNA]</scope>
    <source>
        <strain evidence="1 2">DSM 21279</strain>
    </source>
</reference>
<accession>A0A5M6ITF2</accession>
<keyword evidence="2" id="KW-1185">Reference proteome</keyword>
<gene>
    <name evidence="1" type="ORF">F1189_13600</name>
</gene>
<protein>
    <submittedName>
        <fullName evidence="1">Uncharacterized protein</fullName>
    </submittedName>
</protein>
<dbReference type="RefSeq" id="WP_150041367.1">
    <property type="nucleotide sequence ID" value="NZ_OW485606.1"/>
</dbReference>